<gene>
    <name evidence="1" type="ORF">TDUB1175_LOCUS8653</name>
</gene>
<dbReference type="InterPro" id="IPR036770">
    <property type="entry name" value="Ankyrin_rpt-contain_sf"/>
</dbReference>
<organism evidence="1">
    <name type="scientific">Pseudictyota dubia</name>
    <dbReference type="NCBI Taxonomy" id="2749911"/>
    <lineage>
        <taxon>Eukaryota</taxon>
        <taxon>Sar</taxon>
        <taxon>Stramenopiles</taxon>
        <taxon>Ochrophyta</taxon>
        <taxon>Bacillariophyta</taxon>
        <taxon>Mediophyceae</taxon>
        <taxon>Biddulphiophycidae</taxon>
        <taxon>Eupodiscales</taxon>
        <taxon>Odontellaceae</taxon>
        <taxon>Pseudictyota</taxon>
    </lineage>
</organism>
<reference evidence="1" key="1">
    <citation type="submission" date="2021-01" db="EMBL/GenBank/DDBJ databases">
        <authorList>
            <person name="Corre E."/>
            <person name="Pelletier E."/>
            <person name="Niang G."/>
            <person name="Scheremetjew M."/>
            <person name="Finn R."/>
            <person name="Kale V."/>
            <person name="Holt S."/>
            <person name="Cochrane G."/>
            <person name="Meng A."/>
            <person name="Brown T."/>
            <person name="Cohen L."/>
        </authorList>
    </citation>
    <scope>NUCLEOTIDE SEQUENCE</scope>
    <source>
        <strain evidence="1">CCMP147</strain>
    </source>
</reference>
<protein>
    <submittedName>
        <fullName evidence="1">Uncharacterized protein</fullName>
    </submittedName>
</protein>
<dbReference type="Pfam" id="PF00023">
    <property type="entry name" value="Ank"/>
    <property type="match status" value="1"/>
</dbReference>
<dbReference type="SUPFAM" id="SSF48403">
    <property type="entry name" value="Ankyrin repeat"/>
    <property type="match status" value="1"/>
</dbReference>
<sequence length="248" mass="28075">MGSRRMFFSKKATVASNSSESASDFMKNSIHSNLIEKDNHKKKEVLRREISTKALKKNGRTSPMTRKGIVSMIRKQKWAALEKHINTSKGRFELVMRSKERDRRNRTILHLLCERRPPASLAKSFIHLCSGLVSATDRKLWTPLHTAIAHYADVQVIECLLRANNNLAVMRDREGKVPLAIEAQKPKSDAAIARLLVKTNRATVLFRDKSGRIPYEHALEAKASESVLDCLSLATDFSLEEKAKIDLQ</sequence>
<dbReference type="EMBL" id="HBED01017296">
    <property type="protein sequence ID" value="CAD8308009.1"/>
    <property type="molecule type" value="Transcribed_RNA"/>
</dbReference>
<dbReference type="AlphaFoldDB" id="A0A7R9VYJ4"/>
<proteinExistence type="predicted"/>
<dbReference type="Gene3D" id="1.25.40.20">
    <property type="entry name" value="Ankyrin repeat-containing domain"/>
    <property type="match status" value="1"/>
</dbReference>
<accession>A0A7R9VYJ4</accession>
<name>A0A7R9VYJ4_9STRA</name>
<evidence type="ECO:0000313" key="1">
    <source>
        <dbReference type="EMBL" id="CAD8308009.1"/>
    </source>
</evidence>
<dbReference type="InterPro" id="IPR002110">
    <property type="entry name" value="Ankyrin_rpt"/>
</dbReference>